<evidence type="ECO:0000256" key="1">
    <source>
        <dbReference type="SAM" id="MobiDB-lite"/>
    </source>
</evidence>
<sequence length="36" mass="3819">MVYGILIGGELHTHRSDKQSLDIGPEKPVNGSTLGV</sequence>
<dbReference type="Proteomes" id="UP001152798">
    <property type="component" value="Chromosome 4"/>
</dbReference>
<evidence type="ECO:0000313" key="3">
    <source>
        <dbReference type="Proteomes" id="UP001152798"/>
    </source>
</evidence>
<feature type="region of interest" description="Disordered" evidence="1">
    <location>
        <begin position="15"/>
        <end position="36"/>
    </location>
</feature>
<organism evidence="2 3">
    <name type="scientific">Nezara viridula</name>
    <name type="common">Southern green stink bug</name>
    <name type="synonym">Cimex viridulus</name>
    <dbReference type="NCBI Taxonomy" id="85310"/>
    <lineage>
        <taxon>Eukaryota</taxon>
        <taxon>Metazoa</taxon>
        <taxon>Ecdysozoa</taxon>
        <taxon>Arthropoda</taxon>
        <taxon>Hexapoda</taxon>
        <taxon>Insecta</taxon>
        <taxon>Pterygota</taxon>
        <taxon>Neoptera</taxon>
        <taxon>Paraneoptera</taxon>
        <taxon>Hemiptera</taxon>
        <taxon>Heteroptera</taxon>
        <taxon>Panheteroptera</taxon>
        <taxon>Pentatomomorpha</taxon>
        <taxon>Pentatomoidea</taxon>
        <taxon>Pentatomidae</taxon>
        <taxon>Pentatominae</taxon>
        <taxon>Nezara</taxon>
    </lineage>
</organism>
<name>A0A9P0MNN2_NEZVI</name>
<protein>
    <submittedName>
        <fullName evidence="2">Uncharacterized protein</fullName>
    </submittedName>
</protein>
<dbReference type="AlphaFoldDB" id="A0A9P0MNN2"/>
<evidence type="ECO:0000313" key="2">
    <source>
        <dbReference type="EMBL" id="CAH1399145.1"/>
    </source>
</evidence>
<proteinExistence type="predicted"/>
<reference evidence="2" key="1">
    <citation type="submission" date="2022-01" db="EMBL/GenBank/DDBJ databases">
        <authorList>
            <person name="King R."/>
        </authorList>
    </citation>
    <scope>NUCLEOTIDE SEQUENCE</scope>
</reference>
<gene>
    <name evidence="2" type="ORF">NEZAVI_LOCUS8659</name>
</gene>
<dbReference type="EMBL" id="OV725080">
    <property type="protein sequence ID" value="CAH1399145.1"/>
    <property type="molecule type" value="Genomic_DNA"/>
</dbReference>
<accession>A0A9P0MNN2</accession>
<keyword evidence="3" id="KW-1185">Reference proteome</keyword>